<feature type="transmembrane region" description="Helical" evidence="6">
    <location>
        <begin position="520"/>
        <end position="543"/>
    </location>
</feature>
<dbReference type="Gene3D" id="1.20.1250.20">
    <property type="entry name" value="MFS general substrate transporter like domains"/>
    <property type="match status" value="2"/>
</dbReference>
<feature type="transmembrane region" description="Helical" evidence="6">
    <location>
        <begin position="364"/>
        <end position="384"/>
    </location>
</feature>
<feature type="transmembrane region" description="Helical" evidence="6">
    <location>
        <begin position="496"/>
        <end position="514"/>
    </location>
</feature>
<dbReference type="InterPro" id="IPR011701">
    <property type="entry name" value="MFS"/>
</dbReference>
<feature type="transmembrane region" description="Helical" evidence="6">
    <location>
        <begin position="604"/>
        <end position="624"/>
    </location>
</feature>
<keyword evidence="4 6" id="KW-0472">Membrane</keyword>
<protein>
    <submittedName>
        <fullName evidence="8">Efflux pump antibiotic resistance protein</fullName>
    </submittedName>
</protein>
<evidence type="ECO:0000259" key="7">
    <source>
        <dbReference type="PROSITE" id="PS50850"/>
    </source>
</evidence>
<feature type="transmembrane region" description="Helical" evidence="6">
    <location>
        <begin position="235"/>
        <end position="259"/>
    </location>
</feature>
<dbReference type="EMBL" id="DF933807">
    <property type="protein sequence ID" value="GAM33651.1"/>
    <property type="molecule type" value="Genomic_DNA"/>
</dbReference>
<feature type="transmembrane region" description="Helical" evidence="6">
    <location>
        <begin position="390"/>
        <end position="409"/>
    </location>
</feature>
<feature type="compositionally biased region" description="Basic and acidic residues" evidence="5">
    <location>
        <begin position="31"/>
        <end position="49"/>
    </location>
</feature>
<dbReference type="AlphaFoldDB" id="A0A0B8N495"/>
<dbReference type="PANTHER" id="PTHR23501">
    <property type="entry name" value="MAJOR FACILITATOR SUPERFAMILY"/>
    <property type="match status" value="1"/>
</dbReference>
<feature type="transmembrane region" description="Helical" evidence="6">
    <location>
        <begin position="292"/>
        <end position="317"/>
    </location>
</feature>
<feature type="region of interest" description="Disordered" evidence="5">
    <location>
        <begin position="27"/>
        <end position="75"/>
    </location>
</feature>
<feature type="transmembrane region" description="Helical" evidence="6">
    <location>
        <begin position="323"/>
        <end position="343"/>
    </location>
</feature>
<evidence type="ECO:0000313" key="9">
    <source>
        <dbReference type="Proteomes" id="UP000053095"/>
    </source>
</evidence>
<evidence type="ECO:0000313" key="8">
    <source>
        <dbReference type="EMBL" id="GAM33651.1"/>
    </source>
</evidence>
<dbReference type="GO" id="GO:0005886">
    <property type="term" value="C:plasma membrane"/>
    <property type="evidence" value="ECO:0007669"/>
    <property type="project" value="TreeGrafter"/>
</dbReference>
<feature type="transmembrane region" description="Helical" evidence="6">
    <location>
        <begin position="205"/>
        <end position="223"/>
    </location>
</feature>
<feature type="domain" description="Major facilitator superfamily (MFS) profile" evidence="7">
    <location>
        <begin position="167"/>
        <end position="627"/>
    </location>
</feature>
<feature type="compositionally biased region" description="Polar residues" evidence="5">
    <location>
        <begin position="55"/>
        <end position="66"/>
    </location>
</feature>
<evidence type="ECO:0000256" key="6">
    <source>
        <dbReference type="SAM" id="Phobius"/>
    </source>
</evidence>
<proteinExistence type="predicted"/>
<dbReference type="PROSITE" id="PS50850">
    <property type="entry name" value="MFS"/>
    <property type="match status" value="1"/>
</dbReference>
<reference evidence="9" key="1">
    <citation type="journal article" date="2015" name="Genome Announc.">
        <title>Draft genome sequence of Talaromyces cellulolyticus strain Y-94, a source of lignocellulosic biomass-degrading enzymes.</title>
        <authorList>
            <person name="Fujii T."/>
            <person name="Koike H."/>
            <person name="Sawayama S."/>
            <person name="Yano S."/>
            <person name="Inoue H."/>
        </authorList>
    </citation>
    <scope>NUCLEOTIDE SEQUENCE [LARGE SCALE GENOMIC DNA]</scope>
    <source>
        <strain evidence="9">Y-94</strain>
    </source>
</reference>
<feature type="transmembrane region" description="Helical" evidence="6">
    <location>
        <begin position="429"/>
        <end position="450"/>
    </location>
</feature>
<dbReference type="PANTHER" id="PTHR23501:SF59">
    <property type="entry name" value="MAJOR FACILITATOR SUPERFAMILY (MFS) PROFILE DOMAIN-CONTAINING PROTEIN-RELATED"/>
    <property type="match status" value="1"/>
</dbReference>
<dbReference type="Proteomes" id="UP000053095">
    <property type="component" value="Unassembled WGS sequence"/>
</dbReference>
<dbReference type="SUPFAM" id="SSF103473">
    <property type="entry name" value="MFS general substrate transporter"/>
    <property type="match status" value="1"/>
</dbReference>
<feature type="transmembrane region" description="Helical" evidence="6">
    <location>
        <begin position="462"/>
        <end position="484"/>
    </location>
</feature>
<dbReference type="InterPro" id="IPR036259">
    <property type="entry name" value="MFS_trans_sf"/>
</dbReference>
<accession>A0A0B8N495</accession>
<evidence type="ECO:0000256" key="5">
    <source>
        <dbReference type="SAM" id="MobiDB-lite"/>
    </source>
</evidence>
<feature type="transmembrane region" description="Helical" evidence="6">
    <location>
        <begin position="168"/>
        <end position="193"/>
    </location>
</feature>
<comment type="subcellular location">
    <subcellularLocation>
        <location evidence="1">Membrane</location>
        <topology evidence="1">Multi-pass membrane protein</topology>
    </subcellularLocation>
</comment>
<gene>
    <name evidence="8" type="ORF">TCE0_011r00714</name>
</gene>
<evidence type="ECO:0000256" key="2">
    <source>
        <dbReference type="ARBA" id="ARBA00022692"/>
    </source>
</evidence>
<name>A0A0B8N495_TALPI</name>
<keyword evidence="9" id="KW-1185">Reference proteome</keyword>
<sequence length="634" mass="69644">MPSGFPNFRQIPSNYEVVMANRRAALQSKMDATKDVTKDSEKDATKDGVEYDAQSMASSDTLVSKSKPTKKPQGFSSGWKRMWLLSQERVADTIPMHETAGIRTNNVSKSHVKERTTIATYPTASQSTFNIDSSNDDDSNAIELETAEESDQPIEQGWISTSREWPMVVCFAIMAMMVTMDALILIPILPNIAGKYHSNPSRDTMWPITVYILANATMQRCHVALMEICGRRNMLMAGLVIFTMGLILLSASPLLFPVLLVGRGVQGAGAAAMISIPPALLMDMFSERCRSIYSFVILFSSAIGAVLGLTLGGTFIQQDSWRWIFYISFPFCFILFIITPFAVRPVGESLESKKRLMNVDWTGSLLFSASMAALLLGLTWASSLQKQLKWEVLVALVSGAVGMIATMVYERSGASRPFLSLGVLKVSPVTFLCVLIQSLLIAVQLAYVPAYLRGVHKSPTTSIGAVLIAMIVTMLLVTAGINLIPTKIYHYRWPLWFGWALNIISSASLTLFNTHTTLRVGVIVMVVTGLGHGITISATYAALRELSKKKSRSQRDASLIANFVRTAGFCLAIASAESAFRTRLRIHNAHYSPAQVYASSFEDLMRVLTALAGFGGLLSLFVGWRRKRGSYLSP</sequence>
<organism evidence="8 9">
    <name type="scientific">Talaromyces pinophilus</name>
    <name type="common">Penicillium pinophilum</name>
    <dbReference type="NCBI Taxonomy" id="128442"/>
    <lineage>
        <taxon>Eukaryota</taxon>
        <taxon>Fungi</taxon>
        <taxon>Dikarya</taxon>
        <taxon>Ascomycota</taxon>
        <taxon>Pezizomycotina</taxon>
        <taxon>Eurotiomycetes</taxon>
        <taxon>Eurotiomycetidae</taxon>
        <taxon>Eurotiales</taxon>
        <taxon>Trichocomaceae</taxon>
        <taxon>Talaromyces</taxon>
        <taxon>Talaromyces sect. Talaromyces</taxon>
    </lineage>
</organism>
<evidence type="ECO:0000256" key="4">
    <source>
        <dbReference type="ARBA" id="ARBA00023136"/>
    </source>
</evidence>
<dbReference type="GO" id="GO:0022857">
    <property type="term" value="F:transmembrane transporter activity"/>
    <property type="evidence" value="ECO:0007669"/>
    <property type="project" value="InterPro"/>
</dbReference>
<dbReference type="Pfam" id="PF07690">
    <property type="entry name" value="MFS_1"/>
    <property type="match status" value="1"/>
</dbReference>
<evidence type="ECO:0000256" key="3">
    <source>
        <dbReference type="ARBA" id="ARBA00022989"/>
    </source>
</evidence>
<evidence type="ECO:0000256" key="1">
    <source>
        <dbReference type="ARBA" id="ARBA00004141"/>
    </source>
</evidence>
<dbReference type="InterPro" id="IPR020846">
    <property type="entry name" value="MFS_dom"/>
</dbReference>
<keyword evidence="2 6" id="KW-0812">Transmembrane</keyword>
<keyword evidence="3 6" id="KW-1133">Transmembrane helix</keyword>